<dbReference type="EMBL" id="CAJVPS010053163">
    <property type="protein sequence ID" value="CAG8772182.1"/>
    <property type="molecule type" value="Genomic_DNA"/>
</dbReference>
<proteinExistence type="predicted"/>
<accession>A0A9N9JCE4</accession>
<keyword evidence="2" id="KW-1185">Reference proteome</keyword>
<dbReference type="Proteomes" id="UP000789508">
    <property type="component" value="Unassembled WGS sequence"/>
</dbReference>
<evidence type="ECO:0000313" key="2">
    <source>
        <dbReference type="Proteomes" id="UP000789508"/>
    </source>
</evidence>
<evidence type="ECO:0000313" key="1">
    <source>
        <dbReference type="EMBL" id="CAG8772182.1"/>
    </source>
</evidence>
<feature type="non-terminal residue" evidence="1">
    <location>
        <position position="1"/>
    </location>
</feature>
<name>A0A9N9JCE4_9GLOM</name>
<sequence length="65" mass="7333">NIKQQEANISTEKINNQILLCCMQLSWYSNSQLSRFLSISLVYKFKSITNTSDSSLSKLDGEAVT</sequence>
<protein>
    <submittedName>
        <fullName evidence="1">14411_t:CDS:1</fullName>
    </submittedName>
</protein>
<gene>
    <name evidence="1" type="ORF">ALEPTO_LOCUS14203</name>
</gene>
<organism evidence="1 2">
    <name type="scientific">Ambispora leptoticha</name>
    <dbReference type="NCBI Taxonomy" id="144679"/>
    <lineage>
        <taxon>Eukaryota</taxon>
        <taxon>Fungi</taxon>
        <taxon>Fungi incertae sedis</taxon>
        <taxon>Mucoromycota</taxon>
        <taxon>Glomeromycotina</taxon>
        <taxon>Glomeromycetes</taxon>
        <taxon>Archaeosporales</taxon>
        <taxon>Ambisporaceae</taxon>
        <taxon>Ambispora</taxon>
    </lineage>
</organism>
<comment type="caution">
    <text evidence="1">The sequence shown here is derived from an EMBL/GenBank/DDBJ whole genome shotgun (WGS) entry which is preliminary data.</text>
</comment>
<dbReference type="AlphaFoldDB" id="A0A9N9JCE4"/>
<reference evidence="1" key="1">
    <citation type="submission" date="2021-06" db="EMBL/GenBank/DDBJ databases">
        <authorList>
            <person name="Kallberg Y."/>
            <person name="Tangrot J."/>
            <person name="Rosling A."/>
        </authorList>
    </citation>
    <scope>NUCLEOTIDE SEQUENCE</scope>
    <source>
        <strain evidence="1">FL130A</strain>
    </source>
</reference>